<evidence type="ECO:0000313" key="1">
    <source>
        <dbReference type="EMBL" id="NLJ18922.1"/>
    </source>
</evidence>
<proteinExistence type="predicted"/>
<protein>
    <submittedName>
        <fullName evidence="1">Uncharacterized protein</fullName>
    </submittedName>
</protein>
<comment type="caution">
    <text evidence="1">The sequence shown here is derived from an EMBL/GenBank/DDBJ whole genome shotgun (WGS) entry which is preliminary data.</text>
</comment>
<reference evidence="1 2" key="1">
    <citation type="journal article" date="2020" name="Biotechnol. Biofuels">
        <title>New insights from the biogas microbiome by comprehensive genome-resolved metagenomics of nearly 1600 species originating from multiple anaerobic digesters.</title>
        <authorList>
            <person name="Campanaro S."/>
            <person name="Treu L."/>
            <person name="Rodriguez-R L.M."/>
            <person name="Kovalovszki A."/>
            <person name="Ziels R.M."/>
            <person name="Maus I."/>
            <person name="Zhu X."/>
            <person name="Kougias P.G."/>
            <person name="Basile A."/>
            <person name="Luo G."/>
            <person name="Schluter A."/>
            <person name="Konstantinidis K.T."/>
            <person name="Angelidaki I."/>
        </authorList>
    </citation>
    <scope>NUCLEOTIDE SEQUENCE [LARGE SCALE GENOMIC DNA]</scope>
    <source>
        <strain evidence="1">AS23ysBPME_34</strain>
    </source>
</reference>
<gene>
    <name evidence="1" type="ORF">GX355_08670</name>
</gene>
<accession>A0A7X8C4Y5</accession>
<dbReference type="AlphaFoldDB" id="A0A7X8C4Y5"/>
<name>A0A7X8C4Y5_9LACT</name>
<organism evidence="1 2">
    <name type="scientific">Globicatella sulfidifaciens</name>
    <dbReference type="NCBI Taxonomy" id="136093"/>
    <lineage>
        <taxon>Bacteria</taxon>
        <taxon>Bacillati</taxon>
        <taxon>Bacillota</taxon>
        <taxon>Bacilli</taxon>
        <taxon>Lactobacillales</taxon>
        <taxon>Aerococcaceae</taxon>
        <taxon>Globicatella</taxon>
    </lineage>
</organism>
<dbReference type="Proteomes" id="UP000541058">
    <property type="component" value="Unassembled WGS sequence"/>
</dbReference>
<dbReference type="RefSeq" id="WP_276649239.1">
    <property type="nucleotide sequence ID" value="NZ_JAAYSM010000297.1"/>
</dbReference>
<evidence type="ECO:0000313" key="2">
    <source>
        <dbReference type="Proteomes" id="UP000541058"/>
    </source>
</evidence>
<sequence length="51" mass="5871">MKLQFNGCFLSQVITNNGQVRWGYKNEVFVAFAKKQKTLKTSLMNLILTMS</sequence>
<dbReference type="EMBL" id="JAAYSM010000297">
    <property type="protein sequence ID" value="NLJ18922.1"/>
    <property type="molecule type" value="Genomic_DNA"/>
</dbReference>